<evidence type="ECO:0000313" key="1">
    <source>
        <dbReference type="EMBL" id="KAJ9073078.1"/>
    </source>
</evidence>
<comment type="caution">
    <text evidence="1">The sequence shown here is derived from an EMBL/GenBank/DDBJ whole genome shotgun (WGS) entry which is preliminary data.</text>
</comment>
<keyword evidence="2" id="KW-1185">Reference proteome</keyword>
<proteinExistence type="predicted"/>
<evidence type="ECO:0000313" key="2">
    <source>
        <dbReference type="Proteomes" id="UP001165960"/>
    </source>
</evidence>
<name>A0ACC2TEN8_9FUNG</name>
<reference evidence="1" key="1">
    <citation type="submission" date="2022-04" db="EMBL/GenBank/DDBJ databases">
        <title>Genome of the entomopathogenic fungus Entomophthora muscae.</title>
        <authorList>
            <person name="Elya C."/>
            <person name="Lovett B.R."/>
            <person name="Lee E."/>
            <person name="Macias A.M."/>
            <person name="Hajek A.E."/>
            <person name="De Bivort B.L."/>
            <person name="Kasson M.T."/>
            <person name="De Fine Licht H.H."/>
            <person name="Stajich J.E."/>
        </authorList>
    </citation>
    <scope>NUCLEOTIDE SEQUENCE</scope>
    <source>
        <strain evidence="1">Berkeley</strain>
    </source>
</reference>
<gene>
    <name evidence="1" type="ORF">DSO57_1020240</name>
</gene>
<protein>
    <submittedName>
        <fullName evidence="1">Uncharacterized protein</fullName>
    </submittedName>
</protein>
<dbReference type="EMBL" id="QTSX02002934">
    <property type="protein sequence ID" value="KAJ9073078.1"/>
    <property type="molecule type" value="Genomic_DNA"/>
</dbReference>
<organism evidence="1 2">
    <name type="scientific">Entomophthora muscae</name>
    <dbReference type="NCBI Taxonomy" id="34485"/>
    <lineage>
        <taxon>Eukaryota</taxon>
        <taxon>Fungi</taxon>
        <taxon>Fungi incertae sedis</taxon>
        <taxon>Zoopagomycota</taxon>
        <taxon>Entomophthoromycotina</taxon>
        <taxon>Entomophthoromycetes</taxon>
        <taxon>Entomophthorales</taxon>
        <taxon>Entomophthoraceae</taxon>
        <taxon>Entomophthora</taxon>
    </lineage>
</organism>
<dbReference type="Proteomes" id="UP001165960">
    <property type="component" value="Unassembled WGS sequence"/>
</dbReference>
<accession>A0ACC2TEN8</accession>
<sequence>MMYFSLLALFTLFGTAHMEPTPGANPLEPMSIVSSGIRDGYDDERECRRNDCRNCRCCRYDFCRRFERCRRL</sequence>